<accession>A0A090QMN7</accession>
<keyword evidence="1" id="KW-0812">Transmembrane</keyword>
<protein>
    <submittedName>
        <fullName evidence="2">Uncharacterized protein</fullName>
    </submittedName>
</protein>
<evidence type="ECO:0000313" key="3">
    <source>
        <dbReference type="Proteomes" id="UP000029227"/>
    </source>
</evidence>
<sequence length="88" mass="9699">MNQQPKRHGGLMVLRWGIGFVVTVLGLMMISELGQFLVWQLVGQLMGENVQYWDVTLLPGVWHAGSESSIQLGGGMLASAWVLMESVQ</sequence>
<name>A0A090QMN7_9GAMM</name>
<organism evidence="2 3">
    <name type="scientific">Photobacterium aphoticum</name>
    <dbReference type="NCBI Taxonomy" id="754436"/>
    <lineage>
        <taxon>Bacteria</taxon>
        <taxon>Pseudomonadati</taxon>
        <taxon>Pseudomonadota</taxon>
        <taxon>Gammaproteobacteria</taxon>
        <taxon>Vibrionales</taxon>
        <taxon>Vibrionaceae</taxon>
        <taxon>Photobacterium</taxon>
    </lineage>
</organism>
<comment type="caution">
    <text evidence="2">The sequence shown here is derived from an EMBL/GenBank/DDBJ whole genome shotgun (WGS) entry which is preliminary data.</text>
</comment>
<proteinExistence type="predicted"/>
<evidence type="ECO:0000256" key="1">
    <source>
        <dbReference type="SAM" id="Phobius"/>
    </source>
</evidence>
<reference evidence="2 3" key="1">
    <citation type="journal article" date="2014" name="Genome Announc.">
        <title>Draft Genome Sequences of Two Vibrionaceae Species, Vibrio ponticus C121 and Photobacterium aphoticum C119, Isolated as Coral Reef Microbiota.</title>
        <authorList>
            <person name="Al-saari N."/>
            <person name="Meirelles P.M."/>
            <person name="Mino S."/>
            <person name="Suda W."/>
            <person name="Oshima K."/>
            <person name="Hattori M."/>
            <person name="Ohkuma M."/>
            <person name="Thompson F.L."/>
            <person name="Gomez-Gil B."/>
            <person name="Sawabe T."/>
            <person name="Sawabe T."/>
        </authorList>
    </citation>
    <scope>NUCLEOTIDE SEQUENCE [LARGE SCALE GENOMIC DNA]</scope>
    <source>
        <strain evidence="2 3">JCM 19237</strain>
    </source>
</reference>
<feature type="transmembrane region" description="Helical" evidence="1">
    <location>
        <begin position="12"/>
        <end position="31"/>
    </location>
</feature>
<dbReference type="AlphaFoldDB" id="A0A090QMN7"/>
<keyword evidence="1" id="KW-0472">Membrane</keyword>
<dbReference type="EMBL" id="BBMN01000004">
    <property type="protein sequence ID" value="GAL04415.1"/>
    <property type="molecule type" value="Genomic_DNA"/>
</dbReference>
<keyword evidence="1" id="KW-1133">Transmembrane helix</keyword>
<gene>
    <name evidence="2" type="ORF">JCM19237_1087</name>
</gene>
<dbReference type="Proteomes" id="UP000029227">
    <property type="component" value="Unassembled WGS sequence"/>
</dbReference>
<dbReference type="STRING" id="754436.JCM19237_1087"/>
<evidence type="ECO:0000313" key="2">
    <source>
        <dbReference type="EMBL" id="GAL04415.1"/>
    </source>
</evidence>